<dbReference type="PANTHER" id="PTHR33933:SF1">
    <property type="entry name" value="PROTEIN ADENYLYLTRANSFERASE MNTA-RELATED"/>
    <property type="match status" value="1"/>
</dbReference>
<protein>
    <submittedName>
        <fullName evidence="2">Nucleotidyltransferase domain-containing protein</fullName>
    </submittedName>
</protein>
<dbReference type="InterPro" id="IPR002934">
    <property type="entry name" value="Polymerase_NTP_transf_dom"/>
</dbReference>
<sequence>MNELEITRQFVEKITSTYKEYLSSITLFGSWAKGTQGPHSDIDLLVVMEAKERSVIDQIYQEVLEILLKYELDISLKIYSLKQFNRLLELGTPFITSIEKTGVKLWNKA</sequence>
<dbReference type="Pfam" id="PF01909">
    <property type="entry name" value="NTP_transf_2"/>
    <property type="match status" value="1"/>
</dbReference>
<accession>A0A933GKE0</accession>
<dbReference type="SUPFAM" id="SSF81301">
    <property type="entry name" value="Nucleotidyltransferase"/>
    <property type="match status" value="1"/>
</dbReference>
<organism evidence="2 3">
    <name type="scientific">Tectimicrobiota bacterium</name>
    <dbReference type="NCBI Taxonomy" id="2528274"/>
    <lineage>
        <taxon>Bacteria</taxon>
        <taxon>Pseudomonadati</taxon>
        <taxon>Nitrospinota/Tectimicrobiota group</taxon>
        <taxon>Candidatus Tectimicrobiota</taxon>
    </lineage>
</organism>
<name>A0A933GKE0_UNCTE</name>
<dbReference type="Gene3D" id="3.30.460.10">
    <property type="entry name" value="Beta Polymerase, domain 2"/>
    <property type="match status" value="1"/>
</dbReference>
<dbReference type="PANTHER" id="PTHR33933">
    <property type="entry name" value="NUCLEOTIDYLTRANSFERASE"/>
    <property type="match status" value="1"/>
</dbReference>
<evidence type="ECO:0000259" key="1">
    <source>
        <dbReference type="Pfam" id="PF01909"/>
    </source>
</evidence>
<dbReference type="InterPro" id="IPR052548">
    <property type="entry name" value="Type_VII_TA_antitoxin"/>
</dbReference>
<dbReference type="Proteomes" id="UP000772181">
    <property type="component" value="Unassembled WGS sequence"/>
</dbReference>
<reference evidence="2" key="1">
    <citation type="submission" date="2020-07" db="EMBL/GenBank/DDBJ databases">
        <title>Huge and variable diversity of episymbiotic CPR bacteria and DPANN archaea in groundwater ecosystems.</title>
        <authorList>
            <person name="He C.Y."/>
            <person name="Keren R."/>
            <person name="Whittaker M."/>
            <person name="Farag I.F."/>
            <person name="Doudna J."/>
            <person name="Cate J.H.D."/>
            <person name="Banfield J.F."/>
        </authorList>
    </citation>
    <scope>NUCLEOTIDE SEQUENCE</scope>
    <source>
        <strain evidence="2">NC_groundwater_1482_Ag_S-0.65um_47_24</strain>
    </source>
</reference>
<feature type="domain" description="Polymerase nucleotidyl transferase" evidence="1">
    <location>
        <begin position="12"/>
        <end position="79"/>
    </location>
</feature>
<evidence type="ECO:0000313" key="3">
    <source>
        <dbReference type="Proteomes" id="UP000772181"/>
    </source>
</evidence>
<evidence type="ECO:0000313" key="2">
    <source>
        <dbReference type="EMBL" id="MBI4594968.1"/>
    </source>
</evidence>
<comment type="caution">
    <text evidence="2">The sequence shown here is derived from an EMBL/GenBank/DDBJ whole genome shotgun (WGS) entry which is preliminary data.</text>
</comment>
<proteinExistence type="predicted"/>
<dbReference type="AlphaFoldDB" id="A0A933GKE0"/>
<dbReference type="EMBL" id="JACQWF010000053">
    <property type="protein sequence ID" value="MBI4594968.1"/>
    <property type="molecule type" value="Genomic_DNA"/>
</dbReference>
<dbReference type="InterPro" id="IPR043519">
    <property type="entry name" value="NT_sf"/>
</dbReference>
<dbReference type="GO" id="GO:0016779">
    <property type="term" value="F:nucleotidyltransferase activity"/>
    <property type="evidence" value="ECO:0007669"/>
    <property type="project" value="InterPro"/>
</dbReference>
<gene>
    <name evidence="2" type="ORF">HY730_01150</name>
</gene>
<dbReference type="CDD" id="cd05403">
    <property type="entry name" value="NT_KNTase_like"/>
    <property type="match status" value="1"/>
</dbReference>